<feature type="region of interest" description="Disordered" evidence="1">
    <location>
        <begin position="163"/>
        <end position="187"/>
    </location>
</feature>
<accession>A0ABD1RGC8</accession>
<sequence>MSSFLYTTSYKKCVDDVYMRLVDFDDMANFACGYDLFQITIRHMKSALNLENKNLDGGKKAWSYRLNGFPISLQIWAYEIIPCLNGTICMRVGEGSAQHRFLNWEADVTVSGSQLEKDLFDLLIFQVNNFKATDEEKLEVYASRLFEKNKASIEFNAHYADPPQSNPASAFHGASTSRGFTGDGKNK</sequence>
<evidence type="ECO:0000313" key="3">
    <source>
        <dbReference type="Proteomes" id="UP001604336"/>
    </source>
</evidence>
<dbReference type="AlphaFoldDB" id="A0ABD1RGC8"/>
<proteinExistence type="predicted"/>
<dbReference type="Proteomes" id="UP001604336">
    <property type="component" value="Unassembled WGS sequence"/>
</dbReference>
<evidence type="ECO:0000313" key="2">
    <source>
        <dbReference type="EMBL" id="KAL2486848.1"/>
    </source>
</evidence>
<name>A0ABD1RGC8_9LAMI</name>
<keyword evidence="3" id="KW-1185">Reference proteome</keyword>
<dbReference type="PANTHER" id="PTHR48449">
    <property type="entry name" value="DUF1985 DOMAIN-CONTAINING PROTEIN"/>
    <property type="match status" value="1"/>
</dbReference>
<comment type="caution">
    <text evidence="2">The sequence shown here is derived from an EMBL/GenBank/DDBJ whole genome shotgun (WGS) entry which is preliminary data.</text>
</comment>
<dbReference type="EMBL" id="JBFOLK010000009">
    <property type="protein sequence ID" value="KAL2486848.1"/>
    <property type="molecule type" value="Genomic_DNA"/>
</dbReference>
<organism evidence="2 3">
    <name type="scientific">Abeliophyllum distichum</name>
    <dbReference type="NCBI Taxonomy" id="126358"/>
    <lineage>
        <taxon>Eukaryota</taxon>
        <taxon>Viridiplantae</taxon>
        <taxon>Streptophyta</taxon>
        <taxon>Embryophyta</taxon>
        <taxon>Tracheophyta</taxon>
        <taxon>Spermatophyta</taxon>
        <taxon>Magnoliopsida</taxon>
        <taxon>eudicotyledons</taxon>
        <taxon>Gunneridae</taxon>
        <taxon>Pentapetalae</taxon>
        <taxon>asterids</taxon>
        <taxon>lamiids</taxon>
        <taxon>Lamiales</taxon>
        <taxon>Oleaceae</taxon>
        <taxon>Forsythieae</taxon>
        <taxon>Abeliophyllum</taxon>
    </lineage>
</organism>
<reference evidence="3" key="1">
    <citation type="submission" date="2024-07" db="EMBL/GenBank/DDBJ databases">
        <title>Two chromosome-level genome assemblies of Korean endemic species Abeliophyllum distichum and Forsythia ovata (Oleaceae).</title>
        <authorList>
            <person name="Jang H."/>
        </authorList>
    </citation>
    <scope>NUCLEOTIDE SEQUENCE [LARGE SCALE GENOMIC DNA]</scope>
</reference>
<evidence type="ECO:0000256" key="1">
    <source>
        <dbReference type="SAM" id="MobiDB-lite"/>
    </source>
</evidence>
<gene>
    <name evidence="2" type="ORF">Adt_31604</name>
</gene>
<protein>
    <submittedName>
        <fullName evidence="2">Uncharacterized protein</fullName>
    </submittedName>
</protein>
<dbReference type="PANTHER" id="PTHR48449:SF1">
    <property type="entry name" value="DUF1985 DOMAIN-CONTAINING PROTEIN"/>
    <property type="match status" value="1"/>
</dbReference>